<dbReference type="PANTHER" id="PTHR37305">
    <property type="entry name" value="INTEGRAL MEMBRANE PROTEIN-RELATED"/>
    <property type="match status" value="1"/>
</dbReference>
<gene>
    <name evidence="3" type="ORF">ENT66_06980</name>
</gene>
<proteinExistence type="predicted"/>
<protein>
    <submittedName>
        <fullName evidence="3">Uncharacterized protein</fullName>
    </submittedName>
</protein>
<feature type="transmembrane region" description="Helical" evidence="2">
    <location>
        <begin position="357"/>
        <end position="378"/>
    </location>
</feature>
<feature type="transmembrane region" description="Helical" evidence="2">
    <location>
        <begin position="303"/>
        <end position="319"/>
    </location>
</feature>
<dbReference type="AlphaFoldDB" id="A0A7C4NU03"/>
<keyword evidence="2" id="KW-0472">Membrane</keyword>
<keyword evidence="2" id="KW-0812">Transmembrane</keyword>
<evidence type="ECO:0000256" key="1">
    <source>
        <dbReference type="SAM" id="Coils"/>
    </source>
</evidence>
<feature type="transmembrane region" description="Helical" evidence="2">
    <location>
        <begin position="14"/>
        <end position="32"/>
    </location>
</feature>
<sequence>MIKWEILKAIKRKIIRNIALIFIFSTFLAWLITSSLPQVFKEEIRLREEKIKEISLKLDKTEDENEKMFLKSQLNELESELLALYEFTGKEKETNWKEETKAYLKKLEEEYKHLKRDYSATLSREHYRVSIASYKYYLEHNIPPGERKNIPFILILGILIGNLGNIVFPLLFTYLNSESLPFEKENKGLIWILQTKNGRSLKYLISKYLAGIIIGPGICLLLEAISMLGLSFIYKTHWDIPLYILTQYANINNEVIPIYGTTLAIPTKTFIIYAFLYHFLYLITIYTVFYLITIISQTPSKSYFFSLLILILSIVIETTDKAKKFSPWLPFSHYDVIETFKNTLVTQTKNTLFHFPFSIWIFFIWSIFSLILALFIFLRKIQKNWSITKE</sequence>
<feature type="transmembrane region" description="Helical" evidence="2">
    <location>
        <begin position="150"/>
        <end position="175"/>
    </location>
</feature>
<keyword evidence="2" id="KW-1133">Transmembrane helix</keyword>
<evidence type="ECO:0000256" key="2">
    <source>
        <dbReference type="SAM" id="Phobius"/>
    </source>
</evidence>
<evidence type="ECO:0000313" key="3">
    <source>
        <dbReference type="EMBL" id="HGQ86037.1"/>
    </source>
</evidence>
<reference evidence="3" key="1">
    <citation type="journal article" date="2020" name="mSystems">
        <title>Genome- and Community-Level Interaction Insights into Carbon Utilization and Element Cycling Functions of Hydrothermarchaeota in Hydrothermal Sediment.</title>
        <authorList>
            <person name="Zhou Z."/>
            <person name="Liu Y."/>
            <person name="Xu W."/>
            <person name="Pan J."/>
            <person name="Luo Z.H."/>
            <person name="Li M."/>
        </authorList>
    </citation>
    <scope>NUCLEOTIDE SEQUENCE [LARGE SCALE GENOMIC DNA]</scope>
    <source>
        <strain evidence="3">SpSt-6</strain>
    </source>
</reference>
<feature type="transmembrane region" description="Helical" evidence="2">
    <location>
        <begin position="270"/>
        <end position="291"/>
    </location>
</feature>
<accession>A0A7C4NU03</accession>
<feature type="transmembrane region" description="Helical" evidence="2">
    <location>
        <begin position="208"/>
        <end position="234"/>
    </location>
</feature>
<organism evidence="3">
    <name type="scientific">Thermodesulfobacterium geofontis</name>
    <dbReference type="NCBI Taxonomy" id="1295609"/>
    <lineage>
        <taxon>Bacteria</taxon>
        <taxon>Pseudomonadati</taxon>
        <taxon>Thermodesulfobacteriota</taxon>
        <taxon>Thermodesulfobacteria</taxon>
        <taxon>Thermodesulfobacteriales</taxon>
        <taxon>Thermodesulfobacteriaceae</taxon>
        <taxon>Thermodesulfobacterium</taxon>
    </lineage>
</organism>
<dbReference type="PANTHER" id="PTHR37305:SF1">
    <property type="entry name" value="MEMBRANE PROTEIN"/>
    <property type="match status" value="1"/>
</dbReference>
<name>A0A7C4NU03_9BACT</name>
<feature type="coiled-coil region" evidence="1">
    <location>
        <begin position="44"/>
        <end position="124"/>
    </location>
</feature>
<keyword evidence="1" id="KW-0175">Coiled coil</keyword>
<comment type="caution">
    <text evidence="3">The sequence shown here is derived from an EMBL/GenBank/DDBJ whole genome shotgun (WGS) entry which is preliminary data.</text>
</comment>
<dbReference type="EMBL" id="DSZN01000108">
    <property type="protein sequence ID" value="HGQ86037.1"/>
    <property type="molecule type" value="Genomic_DNA"/>
</dbReference>